<evidence type="ECO:0000313" key="5">
    <source>
        <dbReference type="EMBL" id="RTR25650.1"/>
    </source>
</evidence>
<dbReference type="SUPFAM" id="SSF52540">
    <property type="entry name" value="P-loop containing nucleoside triphosphate hydrolases"/>
    <property type="match status" value="1"/>
</dbReference>
<keyword evidence="6" id="KW-1185">Reference proteome</keyword>
<dbReference type="PANTHER" id="PTHR33477">
    <property type="entry name" value="P-LOOP NTPASE DOMAIN-CONTAINING PROTEIN LPA1 HOMOLOG 1"/>
    <property type="match status" value="1"/>
</dbReference>
<proteinExistence type="predicted"/>
<name>A0A431VR01_9DEIO</name>
<keyword evidence="1 3" id="KW-0547">Nucleotide-binding</keyword>
<evidence type="ECO:0000256" key="1">
    <source>
        <dbReference type="ARBA" id="ARBA00022741"/>
    </source>
</evidence>
<protein>
    <submittedName>
        <fullName evidence="5">2-phosphoglycerate kinase</fullName>
    </submittedName>
</protein>
<reference evidence="5 6" key="1">
    <citation type="submission" date="2018-12" db="EMBL/GenBank/DDBJ databases">
        <title>Deinococcus radiophilus ATCC 27603 genome sequencing and assembly.</title>
        <authorList>
            <person name="Maclea K.S."/>
            <person name="Maynard C.R."/>
        </authorList>
    </citation>
    <scope>NUCLEOTIDE SEQUENCE [LARGE SCALE GENOMIC DNA]</scope>
    <source>
        <strain evidence="5 6">ATCC 27603</strain>
    </source>
</reference>
<comment type="caution">
    <text evidence="5">The sequence shown here is derived from an EMBL/GenBank/DDBJ whole genome shotgun (WGS) entry which is preliminary data.</text>
</comment>
<evidence type="ECO:0000313" key="6">
    <source>
        <dbReference type="Proteomes" id="UP000277766"/>
    </source>
</evidence>
<dbReference type="EMBL" id="RXPE01000023">
    <property type="protein sequence ID" value="RTR25650.1"/>
    <property type="molecule type" value="Genomic_DNA"/>
</dbReference>
<keyword evidence="5" id="KW-0808">Transferase</keyword>
<dbReference type="Proteomes" id="UP000277766">
    <property type="component" value="Unassembled WGS sequence"/>
</dbReference>
<dbReference type="InterPro" id="IPR027417">
    <property type="entry name" value="P-loop_NTPase"/>
</dbReference>
<dbReference type="GO" id="GO:0016301">
    <property type="term" value="F:kinase activity"/>
    <property type="evidence" value="ECO:0007669"/>
    <property type="project" value="UniProtKB-KW"/>
</dbReference>
<dbReference type="AlphaFoldDB" id="A0A431VR01"/>
<keyword evidence="2 3" id="KW-0067">ATP-binding</keyword>
<accession>A0A431VR01</accession>
<evidence type="ECO:0000256" key="3">
    <source>
        <dbReference type="PROSITE-ProRule" id="PRU00492"/>
    </source>
</evidence>
<dbReference type="RefSeq" id="WP_126352635.1">
    <property type="nucleotide sequence ID" value="NZ_CP086380.1"/>
</dbReference>
<sequence length="525" mass="58191">MASKDTGKKQKDERNSNEALLVGTAKHAWPFSRGLLVQTLLNAGGSRKEAASIARHVEQQLRDQGLSPISTGDLQDLLVKVTRSESGRSLARQVARQTPVFQDIQVRSETGKMPFSRSVLARRLDDIGLDTKEAFQAAQLVDIRLRGLGLREVTVAELQDHTAAMLAEHYGEHFVRTYRFSLTHQGRVGVIGTDSPSTEQAIPFSKGILMQSLLAAGAAGDAARTLARAVQRDLQSTEDRVVTRAHIRTTVQRRLRDEAGKHVSARYALLRAIRHLPRPLVVLIGGVSGTGKSNLASEVAYRLGIPRIINTDSVREVMRAMVAPELTPTLHSSTFQAWKHLLPPGEAVPEHPDQLALEMGFREQVRQVSVGLSAIARRLILENADLVAEGVHLVPGFLDEAVMDQAIVVQVLLTLPDEEEHRARFARRAQQESARHESRYLTSFEEIRRLQDYLLGVAERAQVPVLDHRSLDELAERTVDIVLAQLPAVLRELDITPFEEEEDDMVDYVLALQEVSHTALPVTPD</sequence>
<keyword evidence="5" id="KW-0418">Kinase</keyword>
<feature type="domain" description="ATP-cone" evidence="4">
    <location>
        <begin position="188"/>
        <end position="278"/>
    </location>
</feature>
<dbReference type="Gene3D" id="3.40.50.300">
    <property type="entry name" value="P-loop containing nucleotide triphosphate hydrolases"/>
    <property type="match status" value="1"/>
</dbReference>
<dbReference type="OrthoDB" id="58297at2"/>
<dbReference type="PANTHER" id="PTHR33477:SF3">
    <property type="entry name" value="P-LOOP NTPASE DOMAIN-CONTAINING PROTEIN LPA1 HOMOLOG 1"/>
    <property type="match status" value="1"/>
</dbReference>
<dbReference type="PROSITE" id="PS51161">
    <property type="entry name" value="ATP_CONE"/>
    <property type="match status" value="2"/>
</dbReference>
<feature type="domain" description="ATP-cone" evidence="4">
    <location>
        <begin position="20"/>
        <end position="106"/>
    </location>
</feature>
<dbReference type="GO" id="GO:0005524">
    <property type="term" value="F:ATP binding"/>
    <property type="evidence" value="ECO:0007669"/>
    <property type="project" value="UniProtKB-UniRule"/>
</dbReference>
<evidence type="ECO:0000259" key="4">
    <source>
        <dbReference type="PROSITE" id="PS51161"/>
    </source>
</evidence>
<dbReference type="InterPro" id="IPR005144">
    <property type="entry name" value="ATP-cone_dom"/>
</dbReference>
<organism evidence="5 6">
    <name type="scientific">Deinococcus radiophilus</name>
    <dbReference type="NCBI Taxonomy" id="32062"/>
    <lineage>
        <taxon>Bacteria</taxon>
        <taxon>Thermotogati</taxon>
        <taxon>Deinococcota</taxon>
        <taxon>Deinococci</taxon>
        <taxon>Deinococcales</taxon>
        <taxon>Deinococcaceae</taxon>
        <taxon>Deinococcus</taxon>
    </lineage>
</organism>
<gene>
    <name evidence="5" type="ORF">EJ104_10065</name>
</gene>
<evidence type="ECO:0000256" key="2">
    <source>
        <dbReference type="ARBA" id="ARBA00022840"/>
    </source>
</evidence>